<dbReference type="CDD" id="cd02042">
    <property type="entry name" value="ParAB_family"/>
    <property type="match status" value="1"/>
</dbReference>
<dbReference type="EMBL" id="LUUI01000150">
    <property type="protein sequence ID" value="OAI10770.1"/>
    <property type="molecule type" value="Genomic_DNA"/>
</dbReference>
<evidence type="ECO:0000313" key="2">
    <source>
        <dbReference type="EMBL" id="OAI10770.1"/>
    </source>
</evidence>
<dbReference type="SUPFAM" id="SSF52540">
    <property type="entry name" value="P-loop containing nucleoside triphosphate hydrolases"/>
    <property type="match status" value="1"/>
</dbReference>
<dbReference type="InterPro" id="IPR050678">
    <property type="entry name" value="DNA_Partitioning_ATPase"/>
</dbReference>
<evidence type="ECO:0000259" key="1">
    <source>
        <dbReference type="Pfam" id="PF13614"/>
    </source>
</evidence>
<dbReference type="PANTHER" id="PTHR13696">
    <property type="entry name" value="P-LOOP CONTAINING NUCLEOSIDE TRIPHOSPHATE HYDROLASE"/>
    <property type="match status" value="1"/>
</dbReference>
<dbReference type="AlphaFoldDB" id="A0A177N0N3"/>
<dbReference type="InterPro" id="IPR027417">
    <property type="entry name" value="P-loop_NTPase"/>
</dbReference>
<dbReference type="InterPro" id="IPR025669">
    <property type="entry name" value="AAA_dom"/>
</dbReference>
<dbReference type="STRING" id="980561.A1359_15840"/>
<evidence type="ECO:0000313" key="3">
    <source>
        <dbReference type="Proteomes" id="UP000078476"/>
    </source>
</evidence>
<dbReference type="Proteomes" id="UP000078476">
    <property type="component" value="Unassembled WGS sequence"/>
</dbReference>
<dbReference type="Pfam" id="PF13614">
    <property type="entry name" value="AAA_31"/>
    <property type="match status" value="1"/>
</dbReference>
<name>A0A177N0N3_9GAMM</name>
<dbReference type="PANTHER" id="PTHR13696:SF99">
    <property type="entry name" value="COBYRINIC ACID AC-DIAMIDE SYNTHASE"/>
    <property type="match status" value="1"/>
</dbReference>
<sequence>MKILAIANQKGGVGKSTLAVHLAYAAQDAGLRVLLVDMDKQGSLSLTFSPTPTDTLLASSLFSEEPSKAAPLVVNDGLGLIRADNGLLAIDKAENQVIRHPSKALRAFANDYDVCFIDTPPLLGVRLMAALSAADFVLTPVSVGLYELAGVMDLMQTIHVIRTQGFNPRLKHIGILPIKINNRSGEERAGLESLRAKYGSAIMAETLPERAPVRKAIANRRPVWFGTKGEGHLKAAIEWQAACKAVLAKIGFGQ</sequence>
<organism evidence="2 3">
    <name type="scientific">Methylomonas lenta</name>
    <dbReference type="NCBI Taxonomy" id="980561"/>
    <lineage>
        <taxon>Bacteria</taxon>
        <taxon>Pseudomonadati</taxon>
        <taxon>Pseudomonadota</taxon>
        <taxon>Gammaproteobacteria</taxon>
        <taxon>Methylococcales</taxon>
        <taxon>Methylococcaceae</taxon>
        <taxon>Methylomonas</taxon>
    </lineage>
</organism>
<comment type="caution">
    <text evidence="2">The sequence shown here is derived from an EMBL/GenBank/DDBJ whole genome shotgun (WGS) entry which is preliminary data.</text>
</comment>
<dbReference type="Gene3D" id="3.40.50.300">
    <property type="entry name" value="P-loop containing nucleotide triphosphate hydrolases"/>
    <property type="match status" value="1"/>
</dbReference>
<gene>
    <name evidence="2" type="ORF">A1359_15840</name>
</gene>
<accession>A0A177N0N3</accession>
<dbReference type="OrthoDB" id="9799330at2"/>
<keyword evidence="3" id="KW-1185">Reference proteome</keyword>
<proteinExistence type="predicted"/>
<feature type="domain" description="AAA" evidence="1">
    <location>
        <begin position="1"/>
        <end position="171"/>
    </location>
</feature>
<dbReference type="PIRSF" id="PIRSF009320">
    <property type="entry name" value="Nuc_binding_HP_1000"/>
    <property type="match status" value="1"/>
</dbReference>
<reference evidence="2 3" key="1">
    <citation type="submission" date="2016-03" db="EMBL/GenBank/DDBJ databases">
        <authorList>
            <person name="Ploux O."/>
        </authorList>
    </citation>
    <scope>NUCLEOTIDE SEQUENCE [LARGE SCALE GENOMIC DNA]</scope>
    <source>
        <strain evidence="2 3">R-45370</strain>
    </source>
</reference>
<protein>
    <submittedName>
        <fullName evidence="2">Plasmid replication protein</fullName>
    </submittedName>
</protein>